<proteinExistence type="predicted"/>
<dbReference type="GeneID" id="112552773"/>
<evidence type="ECO:0000313" key="1">
    <source>
        <dbReference type="Proteomes" id="UP000504615"/>
    </source>
</evidence>
<gene>
    <name evidence="2" type="primary">LOC112552773</name>
</gene>
<dbReference type="OrthoDB" id="7634633at2759"/>
<keyword evidence="1" id="KW-1185">Reference proteome</keyword>
<reference evidence="2" key="1">
    <citation type="submission" date="2025-08" db="UniProtKB">
        <authorList>
            <consortium name="RefSeq"/>
        </authorList>
    </citation>
    <scope>IDENTIFICATION</scope>
</reference>
<sequence>MLCGTFKKRSRYPGDEYRLVRSNTMPRIVSRDASLMSVRRTKSTRTARPLLIKDLLHMGLDNVSSATLRPFNSDINTPRIDSYRFSMANLEGKFAGHSLVRVYRPRFPSGKVKPDLSMMPTRARLEMRRAKSRL</sequence>
<protein>
    <submittedName>
        <fullName evidence="2">Uncharacterized protein LOC112552773 isoform X1</fullName>
    </submittedName>
</protein>
<dbReference type="Proteomes" id="UP000504615">
    <property type="component" value="Unplaced"/>
</dbReference>
<dbReference type="AlphaFoldDB" id="A0A8N1S747"/>
<dbReference type="RefSeq" id="XP_025074561.1">
    <property type="nucleotide sequence ID" value="XM_025218776.1"/>
</dbReference>
<name>A0A8N1S747_9HYME</name>
<accession>A0A8N1S747</accession>
<evidence type="ECO:0000313" key="2">
    <source>
        <dbReference type="RefSeq" id="XP_025074561.1"/>
    </source>
</evidence>
<organism evidence="1 2">
    <name type="scientific">Pogonomyrmex barbatus</name>
    <name type="common">red harvester ant</name>
    <dbReference type="NCBI Taxonomy" id="144034"/>
    <lineage>
        <taxon>Eukaryota</taxon>
        <taxon>Metazoa</taxon>
        <taxon>Ecdysozoa</taxon>
        <taxon>Arthropoda</taxon>
        <taxon>Hexapoda</taxon>
        <taxon>Insecta</taxon>
        <taxon>Pterygota</taxon>
        <taxon>Neoptera</taxon>
        <taxon>Endopterygota</taxon>
        <taxon>Hymenoptera</taxon>
        <taxon>Apocrita</taxon>
        <taxon>Aculeata</taxon>
        <taxon>Formicoidea</taxon>
        <taxon>Formicidae</taxon>
        <taxon>Myrmicinae</taxon>
        <taxon>Pogonomyrmex</taxon>
    </lineage>
</organism>